<gene>
    <name evidence="7" type="ORF">NRB20_53440</name>
</gene>
<feature type="transmembrane region" description="Helical" evidence="6">
    <location>
        <begin position="66"/>
        <end position="87"/>
    </location>
</feature>
<feature type="transmembrane region" description="Helical" evidence="6">
    <location>
        <begin position="141"/>
        <end position="167"/>
    </location>
</feature>
<reference evidence="7 8" key="1">
    <citation type="submission" date="2019-10" db="EMBL/GenBank/DDBJ databases">
        <title>Nocardia macrotermitis sp. nov. and Nocardia aurantia sp. nov., isolated from the gut of fungus growing-termite Macrotermes natalensis.</title>
        <authorList>
            <person name="Benndorf R."/>
            <person name="Schwitalla J."/>
            <person name="Martin K."/>
            <person name="De Beer W."/>
            <person name="Kaster A.-K."/>
            <person name="Vollmers J."/>
            <person name="Poulsen M."/>
            <person name="Beemelmanns C."/>
        </authorList>
    </citation>
    <scope>NUCLEOTIDE SEQUENCE [LARGE SCALE GENOMIC DNA]</scope>
    <source>
        <strain evidence="7 8">RB20</strain>
    </source>
</reference>
<feature type="transmembrane region" description="Helical" evidence="6">
    <location>
        <begin position="94"/>
        <end position="116"/>
    </location>
</feature>
<dbReference type="Pfam" id="PF02653">
    <property type="entry name" value="BPD_transp_2"/>
    <property type="match status" value="1"/>
</dbReference>
<feature type="transmembrane region" description="Helical" evidence="6">
    <location>
        <begin position="198"/>
        <end position="221"/>
    </location>
</feature>
<comment type="caution">
    <text evidence="7">The sequence shown here is derived from an EMBL/GenBank/DDBJ whole genome shotgun (WGS) entry which is preliminary data.</text>
</comment>
<dbReference type="OrthoDB" id="9792579at2"/>
<feature type="transmembrane region" description="Helical" evidence="6">
    <location>
        <begin position="6"/>
        <end position="26"/>
    </location>
</feature>
<dbReference type="CDD" id="cd06580">
    <property type="entry name" value="TM_PBP1_transp_TpRbsC_like"/>
    <property type="match status" value="1"/>
</dbReference>
<sequence length="308" mass="31679">MNLPGILVSSAVLAAVVRGLVPLVLLGLGGLICQRAGVFNVALEGVLLTGCFAAVAGSAWSGNALIGVFAAAVAGVLVTFALALGSIGRRGDPLVLGTALNIVLSGLTTFLLQAIFHVRGTYQRPDLARLPHWFAGVSVSWIGPAIAALSPLGCLAVLAVPAVHGFLRHTVPGMRLRGVGADAAAAESLGIRPDRYRFAALLVAGLFGGLAGAELSLGAVALFTENMSAGRGWVVVLVLLIAGGRLRVLLLTLVVYAYAQAVGFRLQTIGLPMQLSDAAPYLAMIVVLIRAGARTRRQRSTPAVIDRA</sequence>
<evidence type="ECO:0000256" key="2">
    <source>
        <dbReference type="ARBA" id="ARBA00022475"/>
    </source>
</evidence>
<keyword evidence="2" id="KW-1003">Cell membrane</keyword>
<accession>A0A7K0D9J0</accession>
<proteinExistence type="predicted"/>
<dbReference type="Proteomes" id="UP000438448">
    <property type="component" value="Unassembled WGS sequence"/>
</dbReference>
<evidence type="ECO:0000313" key="7">
    <source>
        <dbReference type="EMBL" id="MQY22231.1"/>
    </source>
</evidence>
<feature type="transmembrane region" description="Helical" evidence="6">
    <location>
        <begin position="233"/>
        <end position="259"/>
    </location>
</feature>
<dbReference type="RefSeq" id="WP_153413576.1">
    <property type="nucleotide sequence ID" value="NZ_WEGK01000012.1"/>
</dbReference>
<dbReference type="EMBL" id="WEGK01000012">
    <property type="protein sequence ID" value="MQY22231.1"/>
    <property type="molecule type" value="Genomic_DNA"/>
</dbReference>
<dbReference type="InterPro" id="IPR001851">
    <property type="entry name" value="ABC_transp_permease"/>
</dbReference>
<dbReference type="PANTHER" id="PTHR43370:SF1">
    <property type="entry name" value="GUANOSINE ABC TRANSPORTER PERMEASE PROTEIN NUPQ"/>
    <property type="match status" value="1"/>
</dbReference>
<keyword evidence="5 6" id="KW-0472">Membrane</keyword>
<keyword evidence="8" id="KW-1185">Reference proteome</keyword>
<name>A0A7K0D9J0_9NOCA</name>
<keyword evidence="4 6" id="KW-1133">Transmembrane helix</keyword>
<evidence type="ECO:0000256" key="5">
    <source>
        <dbReference type="ARBA" id="ARBA00023136"/>
    </source>
</evidence>
<evidence type="ECO:0008006" key="9">
    <source>
        <dbReference type="Google" id="ProtNLM"/>
    </source>
</evidence>
<evidence type="ECO:0000256" key="1">
    <source>
        <dbReference type="ARBA" id="ARBA00004651"/>
    </source>
</evidence>
<evidence type="ECO:0000256" key="6">
    <source>
        <dbReference type="SAM" id="Phobius"/>
    </source>
</evidence>
<evidence type="ECO:0000313" key="8">
    <source>
        <dbReference type="Proteomes" id="UP000438448"/>
    </source>
</evidence>
<evidence type="ECO:0000256" key="3">
    <source>
        <dbReference type="ARBA" id="ARBA00022692"/>
    </source>
</evidence>
<protein>
    <recommendedName>
        <fullName evidence="9">ABC transporter permease</fullName>
    </recommendedName>
</protein>
<keyword evidence="3 6" id="KW-0812">Transmembrane</keyword>
<dbReference type="GO" id="GO:0005886">
    <property type="term" value="C:plasma membrane"/>
    <property type="evidence" value="ECO:0007669"/>
    <property type="project" value="UniProtKB-SubCell"/>
</dbReference>
<evidence type="ECO:0000256" key="4">
    <source>
        <dbReference type="ARBA" id="ARBA00022989"/>
    </source>
</evidence>
<dbReference type="GO" id="GO:0022857">
    <property type="term" value="F:transmembrane transporter activity"/>
    <property type="evidence" value="ECO:0007669"/>
    <property type="project" value="InterPro"/>
</dbReference>
<dbReference type="PANTHER" id="PTHR43370">
    <property type="entry name" value="SUGAR ABC TRANSPORTER INTEGRAL MEMBRANE PROTEIN-RELATED"/>
    <property type="match status" value="1"/>
</dbReference>
<feature type="transmembrane region" description="Helical" evidence="6">
    <location>
        <begin position="38"/>
        <end position="60"/>
    </location>
</feature>
<comment type="subcellular location">
    <subcellularLocation>
        <location evidence="1">Cell membrane</location>
        <topology evidence="1">Multi-pass membrane protein</topology>
    </subcellularLocation>
</comment>
<organism evidence="7 8">
    <name type="scientific">Nocardia macrotermitis</name>
    <dbReference type="NCBI Taxonomy" id="2585198"/>
    <lineage>
        <taxon>Bacteria</taxon>
        <taxon>Bacillati</taxon>
        <taxon>Actinomycetota</taxon>
        <taxon>Actinomycetes</taxon>
        <taxon>Mycobacteriales</taxon>
        <taxon>Nocardiaceae</taxon>
        <taxon>Nocardia</taxon>
    </lineage>
</organism>
<dbReference type="AlphaFoldDB" id="A0A7K0D9J0"/>